<dbReference type="Proteomes" id="UP000611945">
    <property type="component" value="Unassembled WGS sequence"/>
</dbReference>
<dbReference type="InterPro" id="IPR012434">
    <property type="entry name" value="DUF1631"/>
</dbReference>
<sequence>MSSTILPPGAKKPNTALAERGIQPRFGELAQDCRQRIMNRLAERLGTVFTLVDRTLVTHAEKAGNNKLQSLFFDSMRDIRHQRASIERVYHQQIANRFTQFLEGPTPLASTVTRAESLSLIEHEDYEETLLVTNMASRVKARCPQALFALTQRLALLNRGQRLPDLDNPFAPQVIAQAFRHALAPSAFSLRIKTILYTLFEQQVMDDLDALYDDLNSCLIAAGVLPNLKFSVQNPDEPLNPAKQASTHSAAGNGGGSTPHTGKSRRDSSTEPTAAPAEDPAAWFLGLSELLDTHRQQAPEAPLLGGRSIVSFALRTATSTYSAGELQAALDRLQEQSAANLAQRLGQPQPVESFKVDLYNQLEIRSQLPGQQKLASEEADVVDLVGMLFDFILKDQNLPDSCKIALSHLHTPYLRIALQDKALFTLPQHPARILLNSLAQAGVLYGDEEDDSGLLSKIHWVVEQVLRNYRGEQRLLKDLLDEFTTFVTALRHRIELHERRAVEAAKGRDRLTTARNLALDVIARAQQNRELPAMIRGFFEQTWLDVLVFVLLRHEASSEQWQRVCTTTEQLAWSCTALTDAEQEKLRGLRLALLEDVRQGMLWLGGLHDDSIRQRLRDIVACQLAAQHGQPSVSAPTATGSVPTLGINRLDIELGEEAELLRTPPPKVLSPRIQALVEQLKHLEFGTRFEFIQGEERRRLKLSWFSPTSHNYMFVDHSGLRVAVKPIDVLAEEIDQGQARILPPRVTAPLVDRALAAIVRVLHRFSGRLPDSAQGTDTP</sequence>
<name>A0ABR8TPH3_9PSED</name>
<evidence type="ECO:0000313" key="2">
    <source>
        <dbReference type="EMBL" id="MBD7977664.1"/>
    </source>
</evidence>
<protein>
    <submittedName>
        <fullName evidence="2">DUF1631 domain-containing protein</fullName>
    </submittedName>
</protein>
<evidence type="ECO:0000256" key="1">
    <source>
        <dbReference type="SAM" id="MobiDB-lite"/>
    </source>
</evidence>
<reference evidence="2 3" key="1">
    <citation type="submission" date="2020-08" db="EMBL/GenBank/DDBJ databases">
        <title>A Genomic Blueprint of the Chicken Gut Microbiome.</title>
        <authorList>
            <person name="Gilroy R."/>
            <person name="Ravi A."/>
            <person name="Getino M."/>
            <person name="Pursley I."/>
            <person name="Horton D.L."/>
            <person name="Alikhan N.-F."/>
            <person name="Baker D."/>
            <person name="Gharbi K."/>
            <person name="Hall N."/>
            <person name="Watson M."/>
            <person name="Adriaenssens E.M."/>
            <person name="Foster-Nyarko E."/>
            <person name="Jarju S."/>
            <person name="Secka A."/>
            <person name="Antonio M."/>
            <person name="Oren A."/>
            <person name="Chaudhuri R."/>
            <person name="La Ragione R.M."/>
            <person name="Hildebrand F."/>
            <person name="Pallen M.J."/>
        </authorList>
    </citation>
    <scope>NUCLEOTIDE SEQUENCE [LARGE SCALE GENOMIC DNA]</scope>
    <source>
        <strain evidence="2 3">Sa2CUA2</strain>
    </source>
</reference>
<evidence type="ECO:0000313" key="3">
    <source>
        <dbReference type="Proteomes" id="UP000611945"/>
    </source>
</evidence>
<keyword evidence="3" id="KW-1185">Reference proteome</keyword>
<dbReference type="Pfam" id="PF07793">
    <property type="entry name" value="DUF1631"/>
    <property type="match status" value="1"/>
</dbReference>
<feature type="region of interest" description="Disordered" evidence="1">
    <location>
        <begin position="235"/>
        <end position="276"/>
    </location>
</feature>
<comment type="caution">
    <text evidence="2">The sequence shown here is derived from an EMBL/GenBank/DDBJ whole genome shotgun (WGS) entry which is preliminary data.</text>
</comment>
<proteinExistence type="predicted"/>
<gene>
    <name evidence="2" type="ORF">H9642_10740</name>
</gene>
<dbReference type="RefSeq" id="WP_251836443.1">
    <property type="nucleotide sequence ID" value="NZ_JACSQG010000005.1"/>
</dbReference>
<accession>A0ABR8TPH3</accession>
<dbReference type="EMBL" id="JACSQG010000005">
    <property type="protein sequence ID" value="MBD7977664.1"/>
    <property type="molecule type" value="Genomic_DNA"/>
</dbReference>
<organism evidence="2 3">
    <name type="scientific">Serpens gallinarum</name>
    <dbReference type="NCBI Taxonomy" id="2763075"/>
    <lineage>
        <taxon>Bacteria</taxon>
        <taxon>Pseudomonadati</taxon>
        <taxon>Pseudomonadota</taxon>
        <taxon>Gammaproteobacteria</taxon>
        <taxon>Pseudomonadales</taxon>
        <taxon>Pseudomonadaceae</taxon>
        <taxon>Pseudomonas</taxon>
    </lineage>
</organism>